<evidence type="ECO:0000256" key="1">
    <source>
        <dbReference type="ARBA" id="ARBA00008314"/>
    </source>
</evidence>
<feature type="domain" description="Myosin motor" evidence="11">
    <location>
        <begin position="87"/>
        <end position="807"/>
    </location>
</feature>
<dbReference type="SMART" id="SM00242">
    <property type="entry name" value="MYSc"/>
    <property type="match status" value="1"/>
</dbReference>
<keyword evidence="10" id="KW-0472">Membrane</keyword>
<dbReference type="PROSITE" id="PS50096">
    <property type="entry name" value="IQ"/>
    <property type="match status" value="5"/>
</dbReference>
<feature type="binding site" evidence="7">
    <location>
        <begin position="184"/>
        <end position="191"/>
    </location>
    <ligand>
        <name>ATP</name>
        <dbReference type="ChEBI" id="CHEBI:30616"/>
    </ligand>
</feature>
<feature type="coiled-coil region" evidence="8">
    <location>
        <begin position="966"/>
        <end position="1115"/>
    </location>
</feature>
<dbReference type="SUPFAM" id="SSF50084">
    <property type="entry name" value="Myosin S1 fragment, N-terminal domain"/>
    <property type="match status" value="1"/>
</dbReference>
<keyword evidence="4 7" id="KW-0518">Myosin</keyword>
<dbReference type="PANTHER" id="PTHR13140">
    <property type="entry name" value="MYOSIN"/>
    <property type="match status" value="1"/>
</dbReference>
<dbReference type="PRINTS" id="PR00193">
    <property type="entry name" value="MYOSINHEAVY"/>
</dbReference>
<keyword evidence="10" id="KW-0812">Transmembrane</keyword>
<evidence type="ECO:0000256" key="2">
    <source>
        <dbReference type="ARBA" id="ARBA00022741"/>
    </source>
</evidence>
<dbReference type="InterPro" id="IPR036961">
    <property type="entry name" value="Kinesin_motor_dom_sf"/>
</dbReference>
<keyword evidence="10" id="KW-1133">Transmembrane helix</keyword>
<evidence type="ECO:0000313" key="13">
    <source>
        <dbReference type="WBParaSite" id="PSAMB.scaffold5299size12089.g26274.t1"/>
    </source>
</evidence>
<evidence type="ECO:0000259" key="11">
    <source>
        <dbReference type="PROSITE" id="PS51456"/>
    </source>
</evidence>
<dbReference type="GO" id="GO:0007015">
    <property type="term" value="P:actin filament organization"/>
    <property type="evidence" value="ECO:0007669"/>
    <property type="project" value="TreeGrafter"/>
</dbReference>
<keyword evidence="12" id="KW-1185">Reference proteome</keyword>
<dbReference type="Gene3D" id="1.20.58.530">
    <property type="match status" value="1"/>
</dbReference>
<feature type="coiled-coil region" evidence="8">
    <location>
        <begin position="1167"/>
        <end position="1231"/>
    </location>
</feature>
<proteinExistence type="inferred from homology"/>
<dbReference type="GO" id="GO:0005524">
    <property type="term" value="F:ATP binding"/>
    <property type="evidence" value="ECO:0007669"/>
    <property type="project" value="UniProtKB-UniRule"/>
</dbReference>
<dbReference type="Gene3D" id="1.10.10.820">
    <property type="match status" value="1"/>
</dbReference>
<dbReference type="InterPro" id="IPR027417">
    <property type="entry name" value="P-loop_NTPase"/>
</dbReference>
<dbReference type="WBParaSite" id="PSAMB.scaffold5299size12089.g26274.t1">
    <property type="protein sequence ID" value="PSAMB.scaffold5299size12089.g26274.t1"/>
    <property type="gene ID" value="PSAMB.scaffold5299size12089.g26274"/>
</dbReference>
<dbReference type="CDD" id="cd01380">
    <property type="entry name" value="MYSc_Myo5"/>
    <property type="match status" value="1"/>
</dbReference>
<protein>
    <submittedName>
        <fullName evidence="13">Myosin motor domain-containing protein</fullName>
    </submittedName>
</protein>
<dbReference type="FunFam" id="1.10.10.820:FF:000001">
    <property type="entry name" value="Myosin heavy chain"/>
    <property type="match status" value="1"/>
</dbReference>
<dbReference type="Gene3D" id="3.40.850.10">
    <property type="entry name" value="Kinesin motor domain"/>
    <property type="match status" value="1"/>
</dbReference>
<keyword evidence="2 7" id="KW-0547">Nucleotide-binding</keyword>
<feature type="transmembrane region" description="Helical" evidence="10">
    <location>
        <begin position="1263"/>
        <end position="1280"/>
    </location>
</feature>
<comment type="similarity">
    <text evidence="1 7">Belongs to the TRAFAC class myosin-kinesin ATPase superfamily. Myosin family.</text>
</comment>
<evidence type="ECO:0000256" key="5">
    <source>
        <dbReference type="ARBA" id="ARBA00023175"/>
    </source>
</evidence>
<evidence type="ECO:0000256" key="7">
    <source>
        <dbReference type="PROSITE-ProRule" id="PRU00782"/>
    </source>
</evidence>
<dbReference type="GO" id="GO:0016459">
    <property type="term" value="C:myosin complex"/>
    <property type="evidence" value="ECO:0007669"/>
    <property type="project" value="UniProtKB-KW"/>
</dbReference>
<dbReference type="PROSITE" id="PS51456">
    <property type="entry name" value="MYOSIN_MOTOR"/>
    <property type="match status" value="1"/>
</dbReference>
<evidence type="ECO:0000256" key="8">
    <source>
        <dbReference type="SAM" id="Coils"/>
    </source>
</evidence>
<evidence type="ECO:0000256" key="9">
    <source>
        <dbReference type="SAM" id="MobiDB-lite"/>
    </source>
</evidence>
<dbReference type="GO" id="GO:0016020">
    <property type="term" value="C:membrane"/>
    <property type="evidence" value="ECO:0007669"/>
    <property type="project" value="TreeGrafter"/>
</dbReference>
<organism evidence="12 13">
    <name type="scientific">Plectus sambesii</name>
    <dbReference type="NCBI Taxonomy" id="2011161"/>
    <lineage>
        <taxon>Eukaryota</taxon>
        <taxon>Metazoa</taxon>
        <taxon>Ecdysozoa</taxon>
        <taxon>Nematoda</taxon>
        <taxon>Chromadorea</taxon>
        <taxon>Plectida</taxon>
        <taxon>Plectina</taxon>
        <taxon>Plectoidea</taxon>
        <taxon>Plectidae</taxon>
        <taxon>Plectus</taxon>
    </lineage>
</organism>
<dbReference type="Gene3D" id="3.30.70.1590">
    <property type="match status" value="1"/>
</dbReference>
<feature type="compositionally biased region" description="Low complexity" evidence="9">
    <location>
        <begin position="467"/>
        <end position="477"/>
    </location>
</feature>
<dbReference type="Pfam" id="PF00063">
    <property type="entry name" value="Myosin_head"/>
    <property type="match status" value="1"/>
</dbReference>
<keyword evidence="3 7" id="KW-0067">ATP-binding</keyword>
<dbReference type="InterPro" id="IPR001609">
    <property type="entry name" value="Myosin_head_motor_dom-like"/>
</dbReference>
<dbReference type="Pfam" id="PF00612">
    <property type="entry name" value="IQ"/>
    <property type="match status" value="4"/>
</dbReference>
<dbReference type="Gene3D" id="1.20.5.190">
    <property type="match status" value="3"/>
</dbReference>
<dbReference type="GO" id="GO:0051015">
    <property type="term" value="F:actin filament binding"/>
    <property type="evidence" value="ECO:0007669"/>
    <property type="project" value="TreeGrafter"/>
</dbReference>
<dbReference type="SUPFAM" id="SSF52540">
    <property type="entry name" value="P-loop containing nucleoside triphosphate hydrolases"/>
    <property type="match status" value="2"/>
</dbReference>
<dbReference type="PANTHER" id="PTHR13140:SF706">
    <property type="entry name" value="DILUTE CLASS UNCONVENTIONAL MYOSIN, ISOFORM C"/>
    <property type="match status" value="1"/>
</dbReference>
<dbReference type="GO" id="GO:0005737">
    <property type="term" value="C:cytoplasm"/>
    <property type="evidence" value="ECO:0007669"/>
    <property type="project" value="TreeGrafter"/>
</dbReference>
<dbReference type="GO" id="GO:0000146">
    <property type="term" value="F:microfilament motor activity"/>
    <property type="evidence" value="ECO:0007669"/>
    <property type="project" value="TreeGrafter"/>
</dbReference>
<reference evidence="13" key="1">
    <citation type="submission" date="2022-11" db="UniProtKB">
        <authorList>
            <consortium name="WormBaseParasite"/>
        </authorList>
    </citation>
    <scope>IDENTIFICATION</scope>
</reference>
<keyword evidence="6 7" id="KW-0009">Actin-binding</keyword>
<evidence type="ECO:0000313" key="12">
    <source>
        <dbReference type="Proteomes" id="UP000887566"/>
    </source>
</evidence>
<evidence type="ECO:0000256" key="6">
    <source>
        <dbReference type="ARBA" id="ARBA00023203"/>
    </source>
</evidence>
<feature type="region of interest" description="Disordered" evidence="9">
    <location>
        <begin position="452"/>
        <end position="477"/>
    </location>
</feature>
<evidence type="ECO:0000256" key="10">
    <source>
        <dbReference type="SAM" id="Phobius"/>
    </source>
</evidence>
<sequence>MAPSAGTSIDTGGTLGRGDSFPLDNYKKGARVWLRDPEKVWIGAHLTEDVTFASKTIKLLTQDGQAKEITVTGPESLPFLRNPEILVGRDDLTSLSYLHEPAVLYNLHYRFVEQKTIYTYCGIVLVAINPYEDCSHLYGQEMIQVYRGVGKQVRGLDPHVYAVAEEAIFDMSEYGKNQSIIVSGESGAGKTVSAKFAMRYFAAVGSARSSSSLTGIEDRVLASNPIMEAIGNAKTIRNDNSSRFGKFIQINFTERFAIAGAEMKTYLLEKSRVVFQAQNERNYHVFYQMCAAKDDAMLKNLHLEDAVNYFYTGQGGHGRIAGVDDRADFAETTKAFGLLGINADQQKDIFRVLAGLLQLGNISFASGGDEIAVVEASMQQGIKRLCSDLYEIDSTALDTWLTVREIRAAGDTLRKPLNTSEAIASRDALAKVLYSAVFAWIVHKVNESLVEKAPTPSPRKQHVDPMSTATPATPTTSSKGNRFIGVLDIYGFETFDINSFEQFCINYANEKLQQQFNQHVFKLEQEEYEREEIAWVRIDFYDNQPCIDLIEDKLGLIDLLDEQCRMGRGTDVDWLNQLRSSVALKTKPHFELPKIQEPAFIVKHFAADVTYRVDGFLDKNKDTVSEQLLEVIKKSKFPFLREILGVEEQTATNGTGYSAVRVTNDSGPQKKQNKKTVSCQFRDSLRDLMMILGSTRPHYVRCIKPNDQKASFTFDPKRAIQQLRACGVLETVRISAAGYPSRWLYDDFGKRYRVLYPEGKAMWRDQPKKFAEKACAKWIDDHSKFALGKSKIFFRTGQVAQLERLRSETLAKSALVIQKIWRGYVARQRYLKIRASIRTIQAVGRAFLAYRRMKYIQMHRAAVCLQRRVRGWLARVKYVRARKTVLALQSLYRANLVRRRVQKLRYEQKAIIIQKYCRGWLVRRSQIEYKRKVIKVQSCVRRWLAKRRLRELKVEARSVGHLQKLNSGLENKIISLQLKLDQASLDNGKLVDQCADVEKLRVEVAHMTTLKGEMTSLKDKHDELEQEVERLATECDIKDAHLTEAQTKLEQMNIQLEQLTAQHEREMAALQAAVDGGRSAALQLSAAKDKLESQLENESRKREHAEQRVSLLSEQLMSNANLLAGSPGLSRVGSMRGSRSPIPLDLNQGTLGDKDELLLTIRQQRLITELTARNEHLAREREQLRSLMEANSQLADMERKTSLRLFEAQRVQELEVAYAKLKSELERLVEEKTSKGADKMNIQSLVDRTLEENDRLDISSESFGLWICGFLAGTAFWLFAKFSVA</sequence>
<feature type="region of interest" description="Actin-binding" evidence="7">
    <location>
        <begin position="685"/>
        <end position="707"/>
    </location>
</feature>
<dbReference type="InterPro" id="IPR000048">
    <property type="entry name" value="IQ_motif_EF-hand-BS"/>
</dbReference>
<dbReference type="Proteomes" id="UP000887566">
    <property type="component" value="Unplaced"/>
</dbReference>
<name>A0A914WUH4_9BILA</name>
<dbReference type="Gene3D" id="1.20.120.720">
    <property type="entry name" value="Myosin VI head, motor domain, U50 subdomain"/>
    <property type="match status" value="1"/>
</dbReference>
<dbReference type="InterPro" id="IPR036103">
    <property type="entry name" value="MYSc_Myo5"/>
</dbReference>
<accession>A0A914WUH4</accession>
<evidence type="ECO:0000256" key="3">
    <source>
        <dbReference type="ARBA" id="ARBA00022840"/>
    </source>
</evidence>
<evidence type="ECO:0000256" key="4">
    <source>
        <dbReference type="ARBA" id="ARBA00023123"/>
    </source>
</evidence>
<dbReference type="SMART" id="SM00015">
    <property type="entry name" value="IQ"/>
    <property type="match status" value="6"/>
</dbReference>
<keyword evidence="5 7" id="KW-0505">Motor protein</keyword>
<keyword evidence="8" id="KW-0175">Coiled coil</keyword>